<sequence>MKYLVLLLVYIATAISTASGQQFNKAINKDSLAQAIVKDLPKNKKEEFLTHYKSGNEQTKEFLLMMFSMPRSSKKQLIENIKSNYHSIDLLKTEYAKLTPKGFIIFVEFKPADKLVTTPESIDLDIQSKANKVSMQDWNLTYNSTKLNEMLKLVGWDYETLKKIKKLLIDAHCISIGNRAVTEIGFARSGLGKYSYLIFNKDLTSTQIKEYNNGCSNIFFGGNIVLEYGGGAVGPQCFPDR</sequence>
<dbReference type="AlphaFoldDB" id="A0A926NUN1"/>
<keyword evidence="3" id="KW-1185">Reference proteome</keyword>
<dbReference type="Proteomes" id="UP000619078">
    <property type="component" value="Unassembled WGS sequence"/>
</dbReference>
<dbReference type="RefSeq" id="WP_191164069.1">
    <property type="nucleotide sequence ID" value="NZ_JACWMX010000005.1"/>
</dbReference>
<keyword evidence="1" id="KW-0732">Signal</keyword>
<feature type="chain" id="PRO_5037572331" evidence="1">
    <location>
        <begin position="19"/>
        <end position="241"/>
    </location>
</feature>
<gene>
    <name evidence="2" type="ORF">IDJ76_14595</name>
</gene>
<evidence type="ECO:0000256" key="1">
    <source>
        <dbReference type="SAM" id="SignalP"/>
    </source>
</evidence>
<accession>A0A926NUN1</accession>
<reference evidence="2" key="1">
    <citation type="submission" date="2020-09" db="EMBL/GenBank/DDBJ databases">
        <title>Novel species of Mucilaginibacter isolated from a glacier on the Tibetan Plateau.</title>
        <authorList>
            <person name="Liu Q."/>
            <person name="Xin Y.-H."/>
        </authorList>
    </citation>
    <scope>NUCLEOTIDE SEQUENCE</scope>
    <source>
        <strain evidence="2">ZB1P21</strain>
    </source>
</reference>
<dbReference type="EMBL" id="JACWMX010000005">
    <property type="protein sequence ID" value="MBD1394335.1"/>
    <property type="molecule type" value="Genomic_DNA"/>
</dbReference>
<name>A0A926NUN1_9SPHI</name>
<organism evidence="2 3">
    <name type="scientific">Mucilaginibacter glaciei</name>
    <dbReference type="NCBI Taxonomy" id="2772109"/>
    <lineage>
        <taxon>Bacteria</taxon>
        <taxon>Pseudomonadati</taxon>
        <taxon>Bacteroidota</taxon>
        <taxon>Sphingobacteriia</taxon>
        <taxon>Sphingobacteriales</taxon>
        <taxon>Sphingobacteriaceae</taxon>
        <taxon>Mucilaginibacter</taxon>
    </lineage>
</organism>
<feature type="signal peptide" evidence="1">
    <location>
        <begin position="1"/>
        <end position="18"/>
    </location>
</feature>
<protein>
    <submittedName>
        <fullName evidence="2">Uncharacterized protein</fullName>
    </submittedName>
</protein>
<evidence type="ECO:0000313" key="3">
    <source>
        <dbReference type="Proteomes" id="UP000619078"/>
    </source>
</evidence>
<proteinExistence type="predicted"/>
<comment type="caution">
    <text evidence="2">The sequence shown here is derived from an EMBL/GenBank/DDBJ whole genome shotgun (WGS) entry which is preliminary data.</text>
</comment>
<evidence type="ECO:0000313" key="2">
    <source>
        <dbReference type="EMBL" id="MBD1394335.1"/>
    </source>
</evidence>